<feature type="transmembrane region" description="Helical" evidence="6">
    <location>
        <begin position="144"/>
        <end position="166"/>
    </location>
</feature>
<dbReference type="SUPFAM" id="SSF103473">
    <property type="entry name" value="MFS general substrate transporter"/>
    <property type="match status" value="1"/>
</dbReference>
<dbReference type="Gene3D" id="3.40.50.720">
    <property type="entry name" value="NAD(P)-binding Rossmann-like Domain"/>
    <property type="match status" value="1"/>
</dbReference>
<dbReference type="Pfam" id="PF01266">
    <property type="entry name" value="DAO"/>
    <property type="match status" value="1"/>
</dbReference>
<feature type="transmembrane region" description="Helical" evidence="6">
    <location>
        <begin position="213"/>
        <end position="233"/>
    </location>
</feature>
<dbReference type="PANTHER" id="PTHR43791:SF48">
    <property type="entry name" value="TRANSPORTER, PUTATIVE (AFU_ORTHOLOGUE AFUA_4G01000)-RELATED"/>
    <property type="match status" value="1"/>
</dbReference>
<evidence type="ECO:0000313" key="9">
    <source>
        <dbReference type="Proteomes" id="UP000226431"/>
    </source>
</evidence>
<dbReference type="Proteomes" id="UP000226431">
    <property type="component" value="Unassembled WGS sequence"/>
</dbReference>
<dbReference type="GO" id="GO:0022857">
    <property type="term" value="F:transmembrane transporter activity"/>
    <property type="evidence" value="ECO:0007669"/>
    <property type="project" value="InterPro"/>
</dbReference>
<keyword evidence="5 6" id="KW-0472">Membrane</keyword>
<keyword evidence="2" id="KW-0813">Transport</keyword>
<dbReference type="FunFam" id="1.20.1250.20:FF:000013">
    <property type="entry name" value="MFS general substrate transporter"/>
    <property type="match status" value="1"/>
</dbReference>
<accession>A0A2C5YMR3</accession>
<protein>
    <recommendedName>
        <fullName evidence="7">Major facilitator superfamily (MFS) profile domain-containing protein</fullName>
    </recommendedName>
</protein>
<feature type="transmembrane region" description="Helical" evidence="6">
    <location>
        <begin position="89"/>
        <end position="111"/>
    </location>
</feature>
<dbReference type="InterPro" id="IPR020846">
    <property type="entry name" value="MFS_dom"/>
</dbReference>
<evidence type="ECO:0000256" key="1">
    <source>
        <dbReference type="ARBA" id="ARBA00004141"/>
    </source>
</evidence>
<dbReference type="STRING" id="2004952.A0A2C5YMR3"/>
<evidence type="ECO:0000259" key="7">
    <source>
        <dbReference type="PROSITE" id="PS50850"/>
    </source>
</evidence>
<dbReference type="PROSITE" id="PS00677">
    <property type="entry name" value="DAO"/>
    <property type="match status" value="1"/>
</dbReference>
<evidence type="ECO:0000256" key="2">
    <source>
        <dbReference type="ARBA" id="ARBA00022448"/>
    </source>
</evidence>
<dbReference type="EMBL" id="NJES01000047">
    <property type="protein sequence ID" value="PHH79378.1"/>
    <property type="molecule type" value="Genomic_DNA"/>
</dbReference>
<dbReference type="InterPro" id="IPR006076">
    <property type="entry name" value="FAD-dep_OxRdtase"/>
</dbReference>
<feature type="transmembrane region" description="Helical" evidence="6">
    <location>
        <begin position="50"/>
        <end position="69"/>
    </location>
</feature>
<feature type="transmembrane region" description="Helical" evidence="6">
    <location>
        <begin position="325"/>
        <end position="342"/>
    </location>
</feature>
<evidence type="ECO:0000256" key="3">
    <source>
        <dbReference type="ARBA" id="ARBA00022692"/>
    </source>
</evidence>
<dbReference type="Gene3D" id="3.30.9.10">
    <property type="entry name" value="D-Amino Acid Oxidase, subunit A, domain 2"/>
    <property type="match status" value="1"/>
</dbReference>
<feature type="transmembrane region" description="Helical" evidence="6">
    <location>
        <begin position="501"/>
        <end position="520"/>
    </location>
</feature>
<dbReference type="Gene3D" id="1.20.1250.20">
    <property type="entry name" value="MFS general substrate transporter like domains"/>
    <property type="match status" value="2"/>
</dbReference>
<dbReference type="AlphaFoldDB" id="A0A2C5YMR3"/>
<keyword evidence="9" id="KW-1185">Reference proteome</keyword>
<dbReference type="SUPFAM" id="SSF51971">
    <property type="entry name" value="Nucleotide-binding domain"/>
    <property type="match status" value="1"/>
</dbReference>
<reference evidence="8 9" key="1">
    <citation type="submission" date="2017-06" db="EMBL/GenBank/DDBJ databases">
        <title>Ant-infecting Ophiocordyceps genomes reveal a high diversity of potential behavioral manipulation genes and a possible major role for enterotoxins.</title>
        <authorList>
            <person name="De Bekker C."/>
            <person name="Evans H.C."/>
            <person name="Brachmann A."/>
            <person name="Hughes D.P."/>
        </authorList>
    </citation>
    <scope>NUCLEOTIDE SEQUENCE [LARGE SCALE GENOMIC DNA]</scope>
    <source>
        <strain evidence="8 9">Map16</strain>
    </source>
</reference>
<feature type="transmembrane region" description="Helical" evidence="6">
    <location>
        <begin position="178"/>
        <end position="201"/>
    </location>
</feature>
<feature type="transmembrane region" description="Helical" evidence="6">
    <location>
        <begin position="282"/>
        <end position="305"/>
    </location>
</feature>
<dbReference type="OrthoDB" id="2985014at2759"/>
<evidence type="ECO:0000256" key="6">
    <source>
        <dbReference type="SAM" id="Phobius"/>
    </source>
</evidence>
<feature type="transmembrane region" description="Helical" evidence="6">
    <location>
        <begin position="442"/>
        <end position="461"/>
    </location>
</feature>
<dbReference type="InterPro" id="IPR011701">
    <property type="entry name" value="MFS"/>
</dbReference>
<dbReference type="PROSITE" id="PS50850">
    <property type="entry name" value="MFS"/>
    <property type="match status" value="1"/>
</dbReference>
<feature type="transmembrane region" description="Helical" evidence="6">
    <location>
        <begin position="118"/>
        <end position="138"/>
    </location>
</feature>
<dbReference type="GO" id="GO:0003884">
    <property type="term" value="F:D-amino-acid oxidase activity"/>
    <property type="evidence" value="ECO:0007669"/>
    <property type="project" value="InterPro"/>
</dbReference>
<feature type="transmembrane region" description="Helical" evidence="6">
    <location>
        <begin position="374"/>
        <end position="397"/>
    </location>
</feature>
<sequence length="857" mass="93460">MAEAVETQAVKAASDQEKDAVQAVECAPIESHLLGYDSAVERRLRLKIDLCVVPTVSLLYLFCFIDRANLGNAKIAGLDADLGMSGLDYNAVVSIFYISYILLEIPCSVLCKWMGPGWFLPLTAIMFGVVSVGTAFVTSIRQLMAVRFALGVFETGVMPGIAYYLSRWYRRAELAFRLSLYIVMAPIAGAFGGLLASAILSLDSFANLHSWRMIFAIEGIITITLGALALFTLTDRPETARWLTDEEKRLAISRVKSERITATVVLDKIDKTKLLRGLSSPVTLLTSLIFLLNNVTVQGLAFFAPTIVRGIYSDRSLIQQQLYTVPPYVVGAFFTLLFPFVSWRIDRRLIFIILSTPLVIVGYCMFLGSRDHTVRYAATFLVASSAFALGPLTNAHVSVNVVSDTARSAAIGMNVMMGNIGGLISSWSFLPFDAPDYHIGNGLNLATAGTVLVVATVMLLWQRRDNERRRACDSEAELAGLTQQEQQNLDWKHPDFRWKTYSFIMASPSVVIIGAGVIGLSCAVKLQAKLAEQEVLRGHQIIVMAREWPSVPVPGVSTPSVDYASMWAGAHVRPIPAVTAQLRREAGWLKVTVAELERQLEEEPGSGITRTEGIEYIDEPSVAYAGQTAAVFEQESGLGNYRLLQDDELPPDVVLGFSYQTFCINPQLYCQHLVRKFLLGGGKAVKKDLGSEWEAFQPNVVLVIDASGVGFNDPKCFPIRGQTVLTTLPVTKTVTRQHGDGSKSFLVPRSFCGGTVVGGTTEARDWREKADGPTRDRLLAGGEILARAQGCQGDMSVVADMVGRRPAREGGMRVGVEERSGKSVVHAYGAGGRGFETSWGVACEVTQLAIPLLVAQT</sequence>
<comment type="subcellular location">
    <subcellularLocation>
        <location evidence="1">Membrane</location>
        <topology evidence="1">Multi-pass membrane protein</topology>
    </subcellularLocation>
</comment>
<dbReference type="PANTHER" id="PTHR43791">
    <property type="entry name" value="PERMEASE-RELATED"/>
    <property type="match status" value="1"/>
</dbReference>
<name>A0A2C5YMR3_9HYPO</name>
<evidence type="ECO:0000313" key="8">
    <source>
        <dbReference type="EMBL" id="PHH79378.1"/>
    </source>
</evidence>
<dbReference type="SUPFAM" id="SSF54373">
    <property type="entry name" value="FAD-linked reductases, C-terminal domain"/>
    <property type="match status" value="1"/>
</dbReference>
<dbReference type="InterPro" id="IPR006181">
    <property type="entry name" value="D-amino_acid_oxidase_CS"/>
</dbReference>
<dbReference type="InterPro" id="IPR036259">
    <property type="entry name" value="MFS_trans_sf"/>
</dbReference>
<dbReference type="FunFam" id="1.20.1250.20:FF:000034">
    <property type="entry name" value="MFS general substrate transporter"/>
    <property type="match status" value="1"/>
</dbReference>
<gene>
    <name evidence="8" type="ORF">CDD80_4937</name>
</gene>
<keyword evidence="4 6" id="KW-1133">Transmembrane helix</keyword>
<evidence type="ECO:0000256" key="4">
    <source>
        <dbReference type="ARBA" id="ARBA00022989"/>
    </source>
</evidence>
<dbReference type="Pfam" id="PF07690">
    <property type="entry name" value="MFS_1"/>
    <property type="match status" value="1"/>
</dbReference>
<feature type="transmembrane region" description="Helical" evidence="6">
    <location>
        <begin position="409"/>
        <end position="430"/>
    </location>
</feature>
<feature type="domain" description="Major facilitator superfamily (MFS) profile" evidence="7">
    <location>
        <begin position="52"/>
        <end position="467"/>
    </location>
</feature>
<feature type="transmembrane region" description="Helical" evidence="6">
    <location>
        <begin position="349"/>
        <end position="368"/>
    </location>
</feature>
<proteinExistence type="predicted"/>
<evidence type="ECO:0000256" key="5">
    <source>
        <dbReference type="ARBA" id="ARBA00023136"/>
    </source>
</evidence>
<organism evidence="8 9">
    <name type="scientific">Ophiocordyceps camponoti-rufipedis</name>
    <dbReference type="NCBI Taxonomy" id="2004952"/>
    <lineage>
        <taxon>Eukaryota</taxon>
        <taxon>Fungi</taxon>
        <taxon>Dikarya</taxon>
        <taxon>Ascomycota</taxon>
        <taxon>Pezizomycotina</taxon>
        <taxon>Sordariomycetes</taxon>
        <taxon>Hypocreomycetidae</taxon>
        <taxon>Hypocreales</taxon>
        <taxon>Ophiocordycipitaceae</taxon>
        <taxon>Ophiocordyceps</taxon>
    </lineage>
</organism>
<keyword evidence="3 6" id="KW-0812">Transmembrane</keyword>
<dbReference type="GO" id="GO:0016020">
    <property type="term" value="C:membrane"/>
    <property type="evidence" value="ECO:0007669"/>
    <property type="project" value="UniProtKB-SubCell"/>
</dbReference>
<comment type="caution">
    <text evidence="8">The sequence shown here is derived from an EMBL/GenBank/DDBJ whole genome shotgun (WGS) entry which is preliminary data.</text>
</comment>